<keyword evidence="4" id="KW-0472">Membrane</keyword>
<organism evidence="6 8">
    <name type="scientific">Meganyctiphanes norvegica</name>
    <name type="common">Northern krill</name>
    <name type="synonym">Thysanopoda norvegica</name>
    <dbReference type="NCBI Taxonomy" id="48144"/>
    <lineage>
        <taxon>Eukaryota</taxon>
        <taxon>Metazoa</taxon>
        <taxon>Ecdysozoa</taxon>
        <taxon>Arthropoda</taxon>
        <taxon>Crustacea</taxon>
        <taxon>Multicrustacea</taxon>
        <taxon>Malacostraca</taxon>
        <taxon>Eumalacostraca</taxon>
        <taxon>Eucarida</taxon>
        <taxon>Euphausiacea</taxon>
        <taxon>Euphausiidae</taxon>
        <taxon>Meganyctiphanes</taxon>
    </lineage>
</organism>
<keyword evidence="1 4" id="KW-1133">Transmembrane helix</keyword>
<dbReference type="SMART" id="SM00034">
    <property type="entry name" value="CLECT"/>
    <property type="match status" value="1"/>
</dbReference>
<evidence type="ECO:0000256" key="2">
    <source>
        <dbReference type="ARBA" id="ARBA00023157"/>
    </source>
</evidence>
<dbReference type="SUPFAM" id="SSF56436">
    <property type="entry name" value="C-type lectin-like"/>
    <property type="match status" value="1"/>
</dbReference>
<dbReference type="InterPro" id="IPR051527">
    <property type="entry name" value="KLR_subfamily_B"/>
</dbReference>
<dbReference type="Pfam" id="PF00059">
    <property type="entry name" value="Lectin_C"/>
    <property type="match status" value="1"/>
</dbReference>
<comment type="caution">
    <text evidence="6">The sequence shown here is derived from an EMBL/GenBank/DDBJ whole genome shotgun (WGS) entry which is preliminary data.</text>
</comment>
<dbReference type="InterPro" id="IPR016186">
    <property type="entry name" value="C-type_lectin-like/link_sf"/>
</dbReference>
<dbReference type="PROSITE" id="PS50041">
    <property type="entry name" value="C_TYPE_LECTIN_2"/>
    <property type="match status" value="1"/>
</dbReference>
<feature type="domain" description="C-type lectin" evidence="5">
    <location>
        <begin position="9"/>
        <end position="131"/>
    </location>
</feature>
<sequence length="244" mass="27991">MCSKGYTHIAGECFIFSSSQGTDMTWELARHECKNQGDELAVPGDVEAFRKYVGKMSTTFVEYFVGGYYKYQQGLWKWINDKNIKIHGNFWATDSSRNYSNPGETHCLTVFPSEDKFRDRSCEVWKRYICQKNTTQSFNHHDLGNTLAPTEQVENQAPLGSLYYAVGAILLILVILAIALGIYIHRKRKQSKANVNDSKAITDESRQQQPMRHDSENSLYGQAMPVEENRPRRHDSENSLYGQI</sequence>
<feature type="compositionally biased region" description="Basic and acidic residues" evidence="3">
    <location>
        <begin position="227"/>
        <end position="237"/>
    </location>
</feature>
<proteinExistence type="predicted"/>
<evidence type="ECO:0000313" key="8">
    <source>
        <dbReference type="Proteomes" id="UP001497623"/>
    </source>
</evidence>
<dbReference type="Gene3D" id="3.10.100.10">
    <property type="entry name" value="Mannose-Binding Protein A, subunit A"/>
    <property type="match status" value="1"/>
</dbReference>
<evidence type="ECO:0000256" key="3">
    <source>
        <dbReference type="SAM" id="MobiDB-lite"/>
    </source>
</evidence>
<evidence type="ECO:0000313" key="7">
    <source>
        <dbReference type="EMBL" id="CAL4183570.1"/>
    </source>
</evidence>
<accession>A0AAV2SG93</accession>
<dbReference type="EMBL" id="CAXKWB010060859">
    <property type="protein sequence ID" value="CAL4183567.1"/>
    <property type="molecule type" value="Genomic_DNA"/>
</dbReference>
<dbReference type="Proteomes" id="UP001497623">
    <property type="component" value="Unassembled WGS sequence"/>
</dbReference>
<reference evidence="6 8" key="1">
    <citation type="submission" date="2024-05" db="EMBL/GenBank/DDBJ databases">
        <authorList>
            <person name="Wallberg A."/>
        </authorList>
    </citation>
    <scope>NUCLEOTIDE SEQUENCE [LARGE SCALE GENOMIC DNA]</scope>
</reference>
<name>A0AAV2SG93_MEGNR</name>
<protein>
    <recommendedName>
        <fullName evidence="5">C-type lectin domain-containing protein</fullName>
    </recommendedName>
</protein>
<feature type="transmembrane region" description="Helical" evidence="4">
    <location>
        <begin position="162"/>
        <end position="184"/>
    </location>
</feature>
<evidence type="ECO:0000256" key="4">
    <source>
        <dbReference type="SAM" id="Phobius"/>
    </source>
</evidence>
<evidence type="ECO:0000259" key="5">
    <source>
        <dbReference type="PROSITE" id="PS50041"/>
    </source>
</evidence>
<evidence type="ECO:0000313" key="6">
    <source>
        <dbReference type="EMBL" id="CAL4183567.1"/>
    </source>
</evidence>
<keyword evidence="2" id="KW-1015">Disulfide bond</keyword>
<keyword evidence="4" id="KW-0812">Transmembrane</keyword>
<dbReference type="GO" id="GO:0009986">
    <property type="term" value="C:cell surface"/>
    <property type="evidence" value="ECO:0007669"/>
    <property type="project" value="TreeGrafter"/>
</dbReference>
<dbReference type="InterPro" id="IPR001304">
    <property type="entry name" value="C-type_lectin-like"/>
</dbReference>
<feature type="compositionally biased region" description="Basic and acidic residues" evidence="3">
    <location>
        <begin position="200"/>
        <end position="216"/>
    </location>
</feature>
<dbReference type="PANTHER" id="PTHR46784:SF1">
    <property type="entry name" value="KILLER CELL LECTIN-LIKE RECEPTOR SUBFAMILY B MEMBER 1"/>
    <property type="match status" value="1"/>
</dbReference>
<dbReference type="InterPro" id="IPR016187">
    <property type="entry name" value="CTDL_fold"/>
</dbReference>
<evidence type="ECO:0000256" key="1">
    <source>
        <dbReference type="ARBA" id="ARBA00022989"/>
    </source>
</evidence>
<feature type="region of interest" description="Disordered" evidence="3">
    <location>
        <begin position="193"/>
        <end position="244"/>
    </location>
</feature>
<dbReference type="GO" id="GO:0005886">
    <property type="term" value="C:plasma membrane"/>
    <property type="evidence" value="ECO:0007669"/>
    <property type="project" value="TreeGrafter"/>
</dbReference>
<gene>
    <name evidence="6" type="ORF">MNOR_LOCUS35714</name>
    <name evidence="7" type="ORF">MNOR_LOCUS35715</name>
</gene>
<dbReference type="PANTHER" id="PTHR46784">
    <property type="entry name" value="KILLER CELL LECTIN-LIKE RECEPTOR SUBFAMILY B MEMBER 1"/>
    <property type="match status" value="1"/>
</dbReference>
<dbReference type="GO" id="GO:0038023">
    <property type="term" value="F:signaling receptor activity"/>
    <property type="evidence" value="ECO:0007669"/>
    <property type="project" value="TreeGrafter"/>
</dbReference>
<dbReference type="EMBL" id="CAXKWB010060859">
    <property type="protein sequence ID" value="CAL4183570.1"/>
    <property type="molecule type" value="Genomic_DNA"/>
</dbReference>
<keyword evidence="8" id="KW-1185">Reference proteome</keyword>
<dbReference type="CDD" id="cd00037">
    <property type="entry name" value="CLECT"/>
    <property type="match status" value="1"/>
</dbReference>
<dbReference type="AlphaFoldDB" id="A0AAV2SG93"/>